<accession>A0ABT1T9T1</accession>
<comment type="caution">
    <text evidence="1">The sequence shown here is derived from an EMBL/GenBank/DDBJ whole genome shotgun (WGS) entry which is preliminary data.</text>
</comment>
<evidence type="ECO:0008006" key="3">
    <source>
        <dbReference type="Google" id="ProtNLM"/>
    </source>
</evidence>
<reference evidence="1 2" key="1">
    <citation type="submission" date="2022-07" db="EMBL/GenBank/DDBJ databases">
        <title>Mucilaginibacter sp. JC4.</title>
        <authorList>
            <person name="Le V."/>
            <person name="Ko S.-R."/>
            <person name="Ahn C.-Y."/>
            <person name="Oh H.-M."/>
        </authorList>
    </citation>
    <scope>NUCLEOTIDE SEQUENCE [LARGE SCALE GENOMIC DNA]</scope>
    <source>
        <strain evidence="1 2">JC4</strain>
    </source>
</reference>
<sequence>MLTKIADELSPDKQLNGDEVTVDQIKGLSKKYFDQTWIEEKVGQLRRMNSTNGKDPVMNDTRTITFKKSRIDQFFAANPGSDDFVIHIGLHNKAIYNANQPKEYEGKVMVVLAPKDVNLLTKGDVVMIAGISGGGLDNGKLCPPDLTCGVS</sequence>
<evidence type="ECO:0000313" key="1">
    <source>
        <dbReference type="EMBL" id="MCQ6961381.1"/>
    </source>
</evidence>
<name>A0ABT1T9T1_9SPHI</name>
<gene>
    <name evidence="1" type="ORF">NPE20_25635</name>
</gene>
<proteinExistence type="predicted"/>
<dbReference type="RefSeq" id="WP_256541547.1">
    <property type="nucleotide sequence ID" value="NZ_JANHOH010000013.1"/>
</dbReference>
<organism evidence="1 2">
    <name type="scientific">Mucilaginibacter aquariorum</name>
    <dbReference type="NCBI Taxonomy" id="2967225"/>
    <lineage>
        <taxon>Bacteria</taxon>
        <taxon>Pseudomonadati</taxon>
        <taxon>Bacteroidota</taxon>
        <taxon>Sphingobacteriia</taxon>
        <taxon>Sphingobacteriales</taxon>
        <taxon>Sphingobacteriaceae</taxon>
        <taxon>Mucilaginibacter</taxon>
    </lineage>
</organism>
<protein>
    <recommendedName>
        <fullName evidence="3">MacB-like periplasmic core domain-containing protein</fullName>
    </recommendedName>
</protein>
<keyword evidence="2" id="KW-1185">Reference proteome</keyword>
<dbReference type="EMBL" id="JANHOH010000013">
    <property type="protein sequence ID" value="MCQ6961381.1"/>
    <property type="molecule type" value="Genomic_DNA"/>
</dbReference>
<dbReference type="Proteomes" id="UP001204376">
    <property type="component" value="Unassembled WGS sequence"/>
</dbReference>
<evidence type="ECO:0000313" key="2">
    <source>
        <dbReference type="Proteomes" id="UP001204376"/>
    </source>
</evidence>